<dbReference type="EMBL" id="ADBL01002235">
    <property type="status" value="NOT_ANNOTATED_CDS"/>
    <property type="molecule type" value="Genomic_DNA"/>
</dbReference>
<gene>
    <name evidence="2" type="ORF">MAPG_09107</name>
</gene>
<dbReference type="PANTHER" id="PTHR38167:SF1">
    <property type="entry name" value="C2H2-TYPE DOMAIN-CONTAINING PROTEIN"/>
    <property type="match status" value="1"/>
</dbReference>
<reference evidence="2" key="3">
    <citation type="submission" date="2011-03" db="EMBL/GenBank/DDBJ databases">
        <title>Annotation of Magnaporthe poae ATCC 64411.</title>
        <authorList>
            <person name="Ma L.-J."/>
            <person name="Dead R."/>
            <person name="Young S.K."/>
            <person name="Zeng Q."/>
            <person name="Gargeya S."/>
            <person name="Fitzgerald M."/>
            <person name="Haas B."/>
            <person name="Abouelleil A."/>
            <person name="Alvarado L."/>
            <person name="Arachchi H.M."/>
            <person name="Berlin A."/>
            <person name="Brown A."/>
            <person name="Chapman S.B."/>
            <person name="Chen Z."/>
            <person name="Dunbar C."/>
            <person name="Freedman E."/>
            <person name="Gearin G."/>
            <person name="Gellesch M."/>
            <person name="Goldberg J."/>
            <person name="Griggs A."/>
            <person name="Gujja S."/>
            <person name="Heiman D."/>
            <person name="Howarth C."/>
            <person name="Larson L."/>
            <person name="Lui A."/>
            <person name="MacDonald P.J.P."/>
            <person name="Mehta T."/>
            <person name="Montmayeur A."/>
            <person name="Murphy C."/>
            <person name="Neiman D."/>
            <person name="Pearson M."/>
            <person name="Priest M."/>
            <person name="Roberts A."/>
            <person name="Saif S."/>
            <person name="Shea T."/>
            <person name="Shenoy N."/>
            <person name="Sisk P."/>
            <person name="Stolte C."/>
            <person name="Sykes S."/>
            <person name="Yandava C."/>
            <person name="Wortman J."/>
            <person name="Nusbaum C."/>
            <person name="Birren B."/>
        </authorList>
    </citation>
    <scope>NUCLEOTIDE SEQUENCE</scope>
    <source>
        <strain evidence="2">ATCC 64411</strain>
    </source>
</reference>
<name>A0A0C4E930_MAGP6</name>
<reference evidence="3" key="4">
    <citation type="journal article" date="2015" name="G3 (Bethesda)">
        <title>Genome sequences of three phytopathogenic species of the Magnaporthaceae family of fungi.</title>
        <authorList>
            <person name="Okagaki L.H."/>
            <person name="Nunes C.C."/>
            <person name="Sailsbery J."/>
            <person name="Clay B."/>
            <person name="Brown D."/>
            <person name="John T."/>
            <person name="Oh Y."/>
            <person name="Young N."/>
            <person name="Fitzgerald M."/>
            <person name="Haas B.J."/>
            <person name="Zeng Q."/>
            <person name="Young S."/>
            <person name="Adiconis X."/>
            <person name="Fan L."/>
            <person name="Levin J.Z."/>
            <person name="Mitchell T.K."/>
            <person name="Okubara P.A."/>
            <person name="Farman M.L."/>
            <person name="Kohn L.M."/>
            <person name="Birren B."/>
            <person name="Ma L.-J."/>
            <person name="Dean R.A."/>
        </authorList>
    </citation>
    <scope>NUCLEOTIDE SEQUENCE</scope>
    <source>
        <strain evidence="3">ATCC 64411 / 73-15</strain>
    </source>
</reference>
<dbReference type="OrthoDB" id="5422613at2759"/>
<sequence length="217" mass="24087">MRGVGAVRHVPARSVIFADGLHHPRRPSCPSQPDTQSGILSSIMPPSTTPPLGPLNEAIDEISADRLRQFVRELCATSEPARKHFSDRLLVAETVPVVDLTTEDADNTPAKGGASKDQKRKHTRQRYEMCEQCNEEYDVETNGPTSCVWHEGKSVPDYDGDFWADHDEQCHGTIDSEWAREEFPEGFIWTCCEEVGADAEGCQTGAHVPKSRKKARS</sequence>
<dbReference type="OMA" id="NCKEEFD"/>
<feature type="region of interest" description="Disordered" evidence="1">
    <location>
        <begin position="19"/>
        <end position="55"/>
    </location>
</feature>
<feature type="compositionally biased region" description="Polar residues" evidence="1">
    <location>
        <begin position="29"/>
        <end position="46"/>
    </location>
</feature>
<dbReference type="Proteomes" id="UP000011715">
    <property type="component" value="Unassembled WGS sequence"/>
</dbReference>
<dbReference type="EnsemblFungi" id="MAPG_09107T0">
    <property type="protein sequence ID" value="MAPG_09107T0"/>
    <property type="gene ID" value="MAPG_09107"/>
</dbReference>
<dbReference type="VEuPathDB" id="FungiDB:MAPG_09107"/>
<keyword evidence="4" id="KW-1185">Reference proteome</keyword>
<dbReference type="STRING" id="644358.A0A0C4E930"/>
<proteinExistence type="predicted"/>
<accession>A0A0C4E930</accession>
<dbReference type="AlphaFoldDB" id="A0A0C4E930"/>
<evidence type="ECO:0000256" key="1">
    <source>
        <dbReference type="SAM" id="MobiDB-lite"/>
    </source>
</evidence>
<evidence type="ECO:0000313" key="4">
    <source>
        <dbReference type="Proteomes" id="UP000011715"/>
    </source>
</evidence>
<dbReference type="PANTHER" id="PTHR38167">
    <property type="entry name" value="C2H2-TYPE DOMAIN-CONTAINING PROTEIN"/>
    <property type="match status" value="1"/>
</dbReference>
<reference evidence="3" key="5">
    <citation type="submission" date="2015-06" db="UniProtKB">
        <authorList>
            <consortium name="EnsemblFungi"/>
        </authorList>
    </citation>
    <scope>IDENTIFICATION</scope>
    <source>
        <strain evidence="3">ATCC 64411</strain>
    </source>
</reference>
<organism evidence="3 4">
    <name type="scientific">Magnaporthiopsis poae (strain ATCC 64411 / 73-15)</name>
    <name type="common">Kentucky bluegrass fungus</name>
    <name type="synonym">Magnaporthe poae</name>
    <dbReference type="NCBI Taxonomy" id="644358"/>
    <lineage>
        <taxon>Eukaryota</taxon>
        <taxon>Fungi</taxon>
        <taxon>Dikarya</taxon>
        <taxon>Ascomycota</taxon>
        <taxon>Pezizomycotina</taxon>
        <taxon>Sordariomycetes</taxon>
        <taxon>Sordariomycetidae</taxon>
        <taxon>Magnaporthales</taxon>
        <taxon>Magnaporthaceae</taxon>
        <taxon>Magnaporthiopsis</taxon>
    </lineage>
</organism>
<dbReference type="EMBL" id="GL876974">
    <property type="protein sequence ID" value="KLU90141.1"/>
    <property type="molecule type" value="Genomic_DNA"/>
</dbReference>
<reference evidence="4" key="1">
    <citation type="submission" date="2010-05" db="EMBL/GenBank/DDBJ databases">
        <title>The genome sequence of Magnaporthe poae strain ATCC 64411.</title>
        <authorList>
            <person name="Ma L.-J."/>
            <person name="Dead R."/>
            <person name="Young S."/>
            <person name="Zeng Q."/>
            <person name="Koehrsen M."/>
            <person name="Alvarado L."/>
            <person name="Berlin A."/>
            <person name="Chapman S.B."/>
            <person name="Chen Z."/>
            <person name="Freedman E."/>
            <person name="Gellesch M."/>
            <person name="Goldberg J."/>
            <person name="Griggs A."/>
            <person name="Gujja S."/>
            <person name="Heilman E.R."/>
            <person name="Heiman D."/>
            <person name="Hepburn T."/>
            <person name="Howarth C."/>
            <person name="Jen D."/>
            <person name="Larson L."/>
            <person name="Mehta T."/>
            <person name="Neiman D."/>
            <person name="Pearson M."/>
            <person name="Roberts A."/>
            <person name="Saif S."/>
            <person name="Shea T."/>
            <person name="Shenoy N."/>
            <person name="Sisk P."/>
            <person name="Stolte C."/>
            <person name="Sykes S."/>
            <person name="Walk T."/>
            <person name="White J."/>
            <person name="Yandava C."/>
            <person name="Haas B."/>
            <person name="Nusbaum C."/>
            <person name="Birren B."/>
        </authorList>
    </citation>
    <scope>NUCLEOTIDE SEQUENCE [LARGE SCALE GENOMIC DNA]</scope>
    <source>
        <strain evidence="4">ATCC 64411 / 73-15</strain>
    </source>
</reference>
<evidence type="ECO:0000313" key="3">
    <source>
        <dbReference type="EnsemblFungi" id="MAPG_09107T0"/>
    </source>
</evidence>
<reference evidence="2" key="2">
    <citation type="submission" date="2010-05" db="EMBL/GenBank/DDBJ databases">
        <title>The Genome Sequence of Magnaporthe poae strain ATCC 64411.</title>
        <authorList>
            <consortium name="The Broad Institute Genome Sequencing Platform"/>
            <consortium name="Broad Institute Genome Sequencing Center for Infectious Disease"/>
            <person name="Ma L.-J."/>
            <person name="Dead R."/>
            <person name="Young S."/>
            <person name="Zeng Q."/>
            <person name="Koehrsen M."/>
            <person name="Alvarado L."/>
            <person name="Berlin A."/>
            <person name="Chapman S.B."/>
            <person name="Chen Z."/>
            <person name="Freedman E."/>
            <person name="Gellesch M."/>
            <person name="Goldberg J."/>
            <person name="Griggs A."/>
            <person name="Gujja S."/>
            <person name="Heilman E.R."/>
            <person name="Heiman D."/>
            <person name="Hepburn T."/>
            <person name="Howarth C."/>
            <person name="Jen D."/>
            <person name="Larson L."/>
            <person name="Mehta T."/>
            <person name="Neiman D."/>
            <person name="Pearson M."/>
            <person name="Roberts A."/>
            <person name="Saif S."/>
            <person name="Shea T."/>
            <person name="Shenoy N."/>
            <person name="Sisk P."/>
            <person name="Stolte C."/>
            <person name="Sykes S."/>
            <person name="Walk T."/>
            <person name="White J."/>
            <person name="Yandava C."/>
            <person name="Haas B."/>
            <person name="Nusbaum C."/>
            <person name="Birren B."/>
        </authorList>
    </citation>
    <scope>NUCLEOTIDE SEQUENCE</scope>
    <source>
        <strain evidence="2">ATCC 64411</strain>
    </source>
</reference>
<evidence type="ECO:0000313" key="2">
    <source>
        <dbReference type="EMBL" id="KLU90141.1"/>
    </source>
</evidence>
<protein>
    <submittedName>
        <fullName evidence="2 3">Uncharacterized protein</fullName>
    </submittedName>
</protein>
<dbReference type="eggNOG" id="ENOG502S9SQ">
    <property type="taxonomic scope" value="Eukaryota"/>
</dbReference>
<feature type="region of interest" description="Disordered" evidence="1">
    <location>
        <begin position="102"/>
        <end position="123"/>
    </location>
</feature>